<evidence type="ECO:0000259" key="2">
    <source>
        <dbReference type="Pfam" id="PF08101"/>
    </source>
</evidence>
<evidence type="ECO:0000313" key="3">
    <source>
        <dbReference type="EMBL" id="KAL1583868.1"/>
    </source>
</evidence>
<evidence type="ECO:0000313" key="4">
    <source>
        <dbReference type="Proteomes" id="UP000803884"/>
    </source>
</evidence>
<feature type="region of interest" description="Disordered" evidence="1">
    <location>
        <begin position="1"/>
        <end position="36"/>
    </location>
</feature>
<comment type="caution">
    <text evidence="3">The sequence shown here is derived from an EMBL/GenBank/DDBJ whole genome shotgun (WGS) entry which is preliminary data.</text>
</comment>
<feature type="compositionally biased region" description="Low complexity" evidence="1">
    <location>
        <begin position="879"/>
        <end position="931"/>
    </location>
</feature>
<feature type="compositionally biased region" description="Basic and acidic residues" evidence="1">
    <location>
        <begin position="1060"/>
        <end position="1079"/>
    </location>
</feature>
<feature type="compositionally biased region" description="Basic and acidic residues" evidence="1">
    <location>
        <begin position="987"/>
        <end position="1000"/>
    </location>
</feature>
<keyword evidence="4" id="KW-1185">Reference proteome</keyword>
<protein>
    <recommendedName>
        <fullName evidence="2">Meiotically up-regulated protein Msb1/Mug8 domain-containing protein</fullName>
    </recommendedName>
</protein>
<dbReference type="GeneID" id="96008600"/>
<feature type="compositionally biased region" description="Low complexity" evidence="1">
    <location>
        <begin position="719"/>
        <end position="728"/>
    </location>
</feature>
<organism evidence="3 4">
    <name type="scientific">Cladosporium halotolerans</name>
    <dbReference type="NCBI Taxonomy" id="1052096"/>
    <lineage>
        <taxon>Eukaryota</taxon>
        <taxon>Fungi</taxon>
        <taxon>Dikarya</taxon>
        <taxon>Ascomycota</taxon>
        <taxon>Pezizomycotina</taxon>
        <taxon>Dothideomycetes</taxon>
        <taxon>Dothideomycetidae</taxon>
        <taxon>Cladosporiales</taxon>
        <taxon>Cladosporiaceae</taxon>
        <taxon>Cladosporium</taxon>
    </lineage>
</organism>
<dbReference type="InterPro" id="IPR037508">
    <property type="entry name" value="Msb1/Mug8"/>
</dbReference>
<name>A0AB34KFA4_9PEZI</name>
<feature type="compositionally biased region" description="Polar residues" evidence="1">
    <location>
        <begin position="944"/>
        <end position="953"/>
    </location>
</feature>
<dbReference type="EMBL" id="JAAQHG020000031">
    <property type="protein sequence ID" value="KAL1583868.1"/>
    <property type="molecule type" value="Genomic_DNA"/>
</dbReference>
<feature type="compositionally biased region" description="Low complexity" evidence="1">
    <location>
        <begin position="954"/>
        <end position="963"/>
    </location>
</feature>
<feature type="region of interest" description="Disordered" evidence="1">
    <location>
        <begin position="546"/>
        <end position="566"/>
    </location>
</feature>
<feature type="compositionally biased region" description="Basic and acidic residues" evidence="1">
    <location>
        <begin position="793"/>
        <end position="811"/>
    </location>
</feature>
<dbReference type="PANTHER" id="PTHR28093:SF1">
    <property type="entry name" value="MORPHOGENESIS-RELATED PROTEIN MSB1"/>
    <property type="match status" value="1"/>
</dbReference>
<feature type="region of interest" description="Disordered" evidence="1">
    <location>
        <begin position="439"/>
        <end position="462"/>
    </location>
</feature>
<dbReference type="PANTHER" id="PTHR28093">
    <property type="entry name" value="MORPHOGENESIS-RELATED PROTEIN MSB1"/>
    <property type="match status" value="1"/>
</dbReference>
<dbReference type="InterPro" id="IPR012965">
    <property type="entry name" value="Msb1/Mug8_dom"/>
</dbReference>
<dbReference type="Pfam" id="PF08101">
    <property type="entry name" value="Msb1-Mug8_dom"/>
    <property type="match status" value="1"/>
</dbReference>
<gene>
    <name evidence="3" type="ORF">WHR41_07157</name>
</gene>
<feature type="compositionally biased region" description="Polar residues" evidence="1">
    <location>
        <begin position="447"/>
        <end position="459"/>
    </location>
</feature>
<accession>A0AB34KFA4</accession>
<dbReference type="AlphaFoldDB" id="A0AB34KFA4"/>
<feature type="region of interest" description="Disordered" evidence="1">
    <location>
        <begin position="598"/>
        <end position="621"/>
    </location>
</feature>
<dbReference type="Proteomes" id="UP000803884">
    <property type="component" value="Unassembled WGS sequence"/>
</dbReference>
<feature type="compositionally biased region" description="Low complexity" evidence="1">
    <location>
        <begin position="737"/>
        <end position="746"/>
    </location>
</feature>
<feature type="region of interest" description="Disordered" evidence="1">
    <location>
        <begin position="377"/>
        <end position="412"/>
    </location>
</feature>
<proteinExistence type="predicted"/>
<feature type="compositionally biased region" description="Basic and acidic residues" evidence="1">
    <location>
        <begin position="598"/>
        <end position="617"/>
    </location>
</feature>
<dbReference type="RefSeq" id="XP_069226974.1">
    <property type="nucleotide sequence ID" value="XM_069375762.1"/>
</dbReference>
<evidence type="ECO:0000256" key="1">
    <source>
        <dbReference type="SAM" id="MobiDB-lite"/>
    </source>
</evidence>
<sequence>MPLFSRLRSKGTTPAKEKSQAEAENFFPPPVPAQPKYQSTWTSKEVVPEEVEELIHCATAQMKSRAEALDAPFLLLPFRLDSDPTPARSFISKFFTSNASGSQQFRGAYLQQELRLTEPHVLCSVLKWCWSRLPGGVVTWPVYEAFKIGEKESNQARHAFDTFIPIANDSSARTNIIVDFFELLAAVAAHGKTNGMGGRKVSRLAGWWAFDHSDDGKGFEGGYKSWVAAADATSHLFFAYLRSLSPEADPALSVIERIPRSLQALLAQTEYPPETPTLLQRSTPRVLMLVDTVSPGPFAMLRRAKHFEYQSDNRVLQEFSDFDDPSEALTDECKRVLYAIASTNSSAPVTSRQAKLQNPEESWSAFSSLGFSDLSTESPVASNGVGASGRPSESLQAGPRSRHTNNARPTTPSWADFLNTGFEDDGVAKEQTALFVPPGDLLPPISSRAQTPAANTGNGDNDLAPGELAAITNTELDDAFWWVWMTSLSGEEPNERKAVFGRCALIETSIMNGQWLIMEEQVQGASPEPMEGVQLVEKKSRFGFTKRGRSKKTVTKQLPTSPPPAELERIKSATPSKHSVAPGQQAKIKAAAAALAKKEQDQLDLPHRRGRGAEDAASKTTSAMTLGLQNAAGPAMKWATSYDKKAIRAQYLGDGFSTAGDSKDDLTRQTSYMSRASVVPSTAEKPPTLAHEATAFPKDNKLDRDLPALPTEQQSVPAQAPVEETVQPEPAPPQAPEPVAVAVPAETNDEKQVAEQPPAHEPAVRPSTDFFNKEIGVSPAQAEKVGRKPVPSKTDREIHPAFRQKNVEEPAKASPSPNRGPAVLAAQKALESKVNASPVSNRDHNVLKKQAPGGGAFKKMFGRTKTVRNSSDTQENQASLSPPSESSLSRRLSTMRSRKPASTTTASPPVTPKVPEAPAAPVVQEASVPEPTVQEPEVSPMPAQETTNQPSMQHSAAQAAALNHAHDPVSPLSPGFATSDANVTRTNSEDTRNAENEFSRFDQGPMDDMPAAMPRDSIDDDANDAPDSPVKPDYTPRPQQHLDAYRDQPTPNEGFVTPLERNDPHNDAVSDISAEKEQEPYAPQQVQDRWAQIRENAARRAARASEEQSRPSQSARTDDDGATSEEETIESRVARIKARVAELTGNMDDSPAAHRY</sequence>
<dbReference type="CDD" id="cd04401">
    <property type="entry name" value="RhoGAP_fMSB1"/>
    <property type="match status" value="1"/>
</dbReference>
<feature type="region of interest" description="Disordered" evidence="1">
    <location>
        <begin position="674"/>
        <end position="1133"/>
    </location>
</feature>
<reference evidence="3 4" key="1">
    <citation type="journal article" date="2020" name="Microbiol. Resour. Announc.">
        <title>Draft Genome Sequence of a Cladosporium Species Isolated from the Mesophotic Ascidian Didemnum maculosum.</title>
        <authorList>
            <person name="Gioti A."/>
            <person name="Siaperas R."/>
            <person name="Nikolaivits E."/>
            <person name="Le Goff G."/>
            <person name="Ouazzani J."/>
            <person name="Kotoulas G."/>
            <person name="Topakas E."/>
        </authorList>
    </citation>
    <scope>NUCLEOTIDE SEQUENCE [LARGE SCALE GENOMIC DNA]</scope>
    <source>
        <strain evidence="3 4">TM138-S3</strain>
    </source>
</reference>
<feature type="compositionally biased region" description="Polar residues" evidence="1">
    <location>
        <begin position="867"/>
        <end position="878"/>
    </location>
</feature>
<feature type="domain" description="Meiotically up-regulated protein Msb1/Mug8" evidence="2">
    <location>
        <begin position="46"/>
        <end position="521"/>
    </location>
</feature>